<evidence type="ECO:0000256" key="1">
    <source>
        <dbReference type="SAM" id="Phobius"/>
    </source>
</evidence>
<keyword evidence="1" id="KW-0812">Transmembrane</keyword>
<feature type="transmembrane region" description="Helical" evidence="1">
    <location>
        <begin position="35"/>
        <end position="56"/>
    </location>
</feature>
<feature type="transmembrane region" description="Helical" evidence="1">
    <location>
        <begin position="7"/>
        <end position="29"/>
    </location>
</feature>
<gene>
    <name evidence="2" type="ORF">CFH90_13700</name>
</gene>
<dbReference type="EMBL" id="CP022298">
    <property type="protein sequence ID" value="AZN65021.1"/>
    <property type="molecule type" value="Genomic_DNA"/>
</dbReference>
<evidence type="ECO:0000313" key="2">
    <source>
        <dbReference type="EMBL" id="AZN65021.1"/>
    </source>
</evidence>
<sequence>MTKKQRVFLGIFIIVILLAILSIFIYFFLGWLKSLNPSVGAALITASLGFIGLWYAQWQSKSRDIAESHRASKIEVYNLFFEIVEKFNQEEMPSTEIPDDLKKKFVQLNRGLILWASPEVIKAYLNFRRIAGQSSENILFAVDQVYQAIRKDLSNSNLTLEKGDLIRLNLKDPDELK</sequence>
<keyword evidence="1" id="KW-1133">Transmembrane helix</keyword>
<name>A0A3S9AN64_ACIJO</name>
<dbReference type="AlphaFoldDB" id="A0A3S9AN64"/>
<evidence type="ECO:0000313" key="3">
    <source>
        <dbReference type="Proteomes" id="UP000276980"/>
    </source>
</evidence>
<reference evidence="2 3" key="1">
    <citation type="submission" date="2017-06" db="EMBL/GenBank/DDBJ databases">
        <title>Complete Genome Sequence of the Carbazole-Degrading Bacterium Acinetobacter johnsonii IC001.</title>
        <authorList>
            <person name="Vejarano F."/>
            <person name="Suzuki-Minakuchi C."/>
            <person name="Ohtsubo Y."/>
            <person name="Tsuda M."/>
            <person name="Okada K."/>
            <person name="Nojiri H."/>
        </authorList>
    </citation>
    <scope>NUCLEOTIDE SEQUENCE [LARGE SCALE GENOMIC DNA]</scope>
    <source>
        <strain evidence="2 3">IC001</strain>
    </source>
</reference>
<protein>
    <submittedName>
        <fullName evidence="2">Uncharacterized protein</fullName>
    </submittedName>
</protein>
<accession>A0A3S9AN64</accession>
<dbReference type="RefSeq" id="WP_126037796.1">
    <property type="nucleotide sequence ID" value="NZ_CP022298.1"/>
</dbReference>
<organism evidence="2 3">
    <name type="scientific">Acinetobacter johnsonii</name>
    <dbReference type="NCBI Taxonomy" id="40214"/>
    <lineage>
        <taxon>Bacteria</taxon>
        <taxon>Pseudomonadati</taxon>
        <taxon>Pseudomonadota</taxon>
        <taxon>Gammaproteobacteria</taxon>
        <taxon>Moraxellales</taxon>
        <taxon>Moraxellaceae</taxon>
        <taxon>Acinetobacter</taxon>
    </lineage>
</organism>
<proteinExistence type="predicted"/>
<dbReference type="Proteomes" id="UP000276980">
    <property type="component" value="Chromosome"/>
</dbReference>
<keyword evidence="1" id="KW-0472">Membrane</keyword>